<protein>
    <submittedName>
        <fullName evidence="1">DUF2190 family protein</fullName>
    </submittedName>
</protein>
<gene>
    <name evidence="1" type="ORF">FHP25_35900</name>
</gene>
<proteinExistence type="predicted"/>
<sequence>MRNYVQLGVVVEVIAPYLLASGDGCQVGAGLFGVATTDAANGAKVNIHTLGVFDLKAEPSVAWSVGDKIYWDNTNKRGTKTATSNLLIGVALAAKGGGAGDTLGRIRLNGVVPA</sequence>
<dbReference type="InterPro" id="IPR011231">
    <property type="entry name" value="Phage_VT1-Sakai_H0018"/>
</dbReference>
<comment type="caution">
    <text evidence="1">The sequence shown here is derived from an EMBL/GenBank/DDBJ whole genome shotgun (WGS) entry which is preliminary data.</text>
</comment>
<dbReference type="RefSeq" id="WP_147851832.1">
    <property type="nucleotide sequence ID" value="NZ_VDUZ01000065.1"/>
</dbReference>
<reference evidence="1 2" key="1">
    <citation type="submission" date="2019-06" db="EMBL/GenBank/DDBJ databases">
        <title>New taxonomy in bacterial strain CC-CFT640, isolated from vineyard.</title>
        <authorList>
            <person name="Lin S.-Y."/>
            <person name="Tsai C.-F."/>
            <person name="Young C.-C."/>
        </authorList>
    </citation>
    <scope>NUCLEOTIDE SEQUENCE [LARGE SCALE GENOMIC DNA]</scope>
    <source>
        <strain evidence="1 2">CC-CFT640</strain>
    </source>
</reference>
<accession>A0A5C8PA53</accession>
<dbReference type="Pfam" id="PF09956">
    <property type="entry name" value="Phage_cement_2"/>
    <property type="match status" value="1"/>
</dbReference>
<dbReference type="Proteomes" id="UP000321638">
    <property type="component" value="Unassembled WGS sequence"/>
</dbReference>
<dbReference type="AlphaFoldDB" id="A0A5C8PA53"/>
<evidence type="ECO:0000313" key="1">
    <source>
        <dbReference type="EMBL" id="TXL70108.1"/>
    </source>
</evidence>
<dbReference type="PIRSF" id="PIRSF030771">
    <property type="entry name" value="UCP030771"/>
    <property type="match status" value="1"/>
</dbReference>
<dbReference type="EMBL" id="VDUZ01000065">
    <property type="protein sequence ID" value="TXL70108.1"/>
    <property type="molecule type" value="Genomic_DNA"/>
</dbReference>
<keyword evidence="2" id="KW-1185">Reference proteome</keyword>
<organism evidence="1 2">
    <name type="scientific">Vineibacter terrae</name>
    <dbReference type="NCBI Taxonomy" id="2586908"/>
    <lineage>
        <taxon>Bacteria</taxon>
        <taxon>Pseudomonadati</taxon>
        <taxon>Pseudomonadota</taxon>
        <taxon>Alphaproteobacteria</taxon>
        <taxon>Hyphomicrobiales</taxon>
        <taxon>Vineibacter</taxon>
    </lineage>
</organism>
<name>A0A5C8PA53_9HYPH</name>
<evidence type="ECO:0000313" key="2">
    <source>
        <dbReference type="Proteomes" id="UP000321638"/>
    </source>
</evidence>
<dbReference type="OrthoDB" id="5365964at2"/>